<dbReference type="AlphaFoldDB" id="W9SBV8"/>
<dbReference type="EMBL" id="KE345281">
    <property type="protein sequence ID" value="EXB97809.1"/>
    <property type="molecule type" value="Genomic_DNA"/>
</dbReference>
<evidence type="ECO:0000313" key="2">
    <source>
        <dbReference type="Proteomes" id="UP000030645"/>
    </source>
</evidence>
<proteinExistence type="predicted"/>
<gene>
    <name evidence="1" type="ORF">L484_002241</name>
</gene>
<organism evidence="1 2">
    <name type="scientific">Morus notabilis</name>
    <dbReference type="NCBI Taxonomy" id="981085"/>
    <lineage>
        <taxon>Eukaryota</taxon>
        <taxon>Viridiplantae</taxon>
        <taxon>Streptophyta</taxon>
        <taxon>Embryophyta</taxon>
        <taxon>Tracheophyta</taxon>
        <taxon>Spermatophyta</taxon>
        <taxon>Magnoliopsida</taxon>
        <taxon>eudicotyledons</taxon>
        <taxon>Gunneridae</taxon>
        <taxon>Pentapetalae</taxon>
        <taxon>rosids</taxon>
        <taxon>fabids</taxon>
        <taxon>Rosales</taxon>
        <taxon>Moraceae</taxon>
        <taxon>Moreae</taxon>
        <taxon>Morus</taxon>
    </lineage>
</organism>
<accession>W9SBV8</accession>
<dbReference type="Proteomes" id="UP000030645">
    <property type="component" value="Unassembled WGS sequence"/>
</dbReference>
<keyword evidence="2" id="KW-1185">Reference proteome</keyword>
<reference evidence="2" key="1">
    <citation type="submission" date="2013-01" db="EMBL/GenBank/DDBJ databases">
        <title>Draft Genome Sequence of a Mulberry Tree, Morus notabilis C.K. Schneid.</title>
        <authorList>
            <person name="He N."/>
            <person name="Zhao S."/>
        </authorList>
    </citation>
    <scope>NUCLEOTIDE SEQUENCE</scope>
</reference>
<evidence type="ECO:0000313" key="1">
    <source>
        <dbReference type="EMBL" id="EXB97809.1"/>
    </source>
</evidence>
<protein>
    <submittedName>
        <fullName evidence="1">Uncharacterized protein</fullName>
    </submittedName>
</protein>
<name>W9SBV8_9ROSA</name>
<sequence length="64" mass="6832">MRNSGMAVEELTLDEVGAGSSIVVVKARSDVGVEAFRLRAQEILVCDSNFKPPDAPGKDLMTPI</sequence>